<dbReference type="InterPro" id="IPR036406">
    <property type="entry name" value="Coprogen_oxidase_aer_sf"/>
</dbReference>
<feature type="region of interest" description="Disordered" evidence="8">
    <location>
        <begin position="37"/>
        <end position="73"/>
    </location>
</feature>
<protein>
    <recommendedName>
        <fullName evidence="4">coproporphyrinogen oxidase</fullName>
        <ecNumber evidence="4">1.3.3.3</ecNumber>
    </recommendedName>
</protein>
<dbReference type="EMBL" id="QLIX01000007">
    <property type="protein sequence ID" value="RAI58842.1"/>
    <property type="molecule type" value="Genomic_DNA"/>
</dbReference>
<evidence type="ECO:0000256" key="1">
    <source>
        <dbReference type="ARBA" id="ARBA00005168"/>
    </source>
</evidence>
<name>A0A327M937_9PROT</name>
<dbReference type="NCBIfam" id="NF003727">
    <property type="entry name" value="PRK05330.1"/>
    <property type="match status" value="1"/>
</dbReference>
<dbReference type="OrthoDB" id="9777553at2"/>
<gene>
    <name evidence="9" type="ORF">DOO78_12270</name>
</gene>
<dbReference type="Proteomes" id="UP000249065">
    <property type="component" value="Unassembled WGS sequence"/>
</dbReference>
<comment type="subunit">
    <text evidence="3">Homodimer.</text>
</comment>
<feature type="compositionally biased region" description="Low complexity" evidence="8">
    <location>
        <begin position="64"/>
        <end position="73"/>
    </location>
</feature>
<dbReference type="EC" id="1.3.3.3" evidence="4"/>
<dbReference type="PANTHER" id="PTHR10755">
    <property type="entry name" value="COPROPORPHYRINOGEN III OXIDASE, MITOCHONDRIAL"/>
    <property type="match status" value="1"/>
</dbReference>
<evidence type="ECO:0000256" key="4">
    <source>
        <dbReference type="ARBA" id="ARBA00012869"/>
    </source>
</evidence>
<dbReference type="Gene3D" id="3.40.1500.10">
    <property type="entry name" value="Coproporphyrinogen III oxidase, aerobic"/>
    <property type="match status" value="1"/>
</dbReference>
<dbReference type="GO" id="GO:0006782">
    <property type="term" value="P:protoporphyrinogen IX biosynthetic process"/>
    <property type="evidence" value="ECO:0007669"/>
    <property type="project" value="TreeGrafter"/>
</dbReference>
<dbReference type="InterPro" id="IPR018375">
    <property type="entry name" value="Coprogen_oxidase_CS"/>
</dbReference>
<evidence type="ECO:0000256" key="3">
    <source>
        <dbReference type="ARBA" id="ARBA00011738"/>
    </source>
</evidence>
<dbReference type="GO" id="GO:0005737">
    <property type="term" value="C:cytoplasm"/>
    <property type="evidence" value="ECO:0007669"/>
    <property type="project" value="TreeGrafter"/>
</dbReference>
<dbReference type="GO" id="GO:0004109">
    <property type="term" value="F:coproporphyrinogen oxidase activity"/>
    <property type="evidence" value="ECO:0007669"/>
    <property type="project" value="UniProtKB-EC"/>
</dbReference>
<dbReference type="PROSITE" id="PS01021">
    <property type="entry name" value="COPROGEN_OXIDASE"/>
    <property type="match status" value="1"/>
</dbReference>
<keyword evidence="10" id="KW-1185">Reference proteome</keyword>
<keyword evidence="6" id="KW-0350">Heme biosynthesis</keyword>
<comment type="pathway">
    <text evidence="1">Porphyrin-containing compound metabolism; protoporphyrin-IX biosynthesis; protoporphyrinogen-IX from coproporphyrinogen-III (O2 route): step 1/1.</text>
</comment>
<comment type="similarity">
    <text evidence="2">Belongs to the aerobic coproporphyrinogen-III oxidase family.</text>
</comment>
<evidence type="ECO:0000313" key="9">
    <source>
        <dbReference type="EMBL" id="RAI58842.1"/>
    </source>
</evidence>
<organism evidence="9 10">
    <name type="scientific">Roseicella frigidaeris</name>
    <dbReference type="NCBI Taxonomy" id="2230885"/>
    <lineage>
        <taxon>Bacteria</taxon>
        <taxon>Pseudomonadati</taxon>
        <taxon>Pseudomonadota</taxon>
        <taxon>Alphaproteobacteria</taxon>
        <taxon>Acetobacterales</taxon>
        <taxon>Roseomonadaceae</taxon>
        <taxon>Roseicella</taxon>
    </lineage>
</organism>
<sequence>MRSALGLCRSGHGRARATLTRRAAYKGRPCGVAIHRNRNRTPLAQEDAVTDAPDHAPDFTPETASAAAGPAGHPLAGRARAWFERLRDEICAAFESIEDALVPGPGADSPDLPPPGRFEYRPWQRPEGGGGVMGLMRGRVFEKVRVNVSTVHGEFSPQFRQQIPGAEADPRFFATGISLVAHLRSPRVPAAHFNTRFLVTTRPWFGGGGDITPMALDAPESVADAARFHAAFQAACDRHDPAYYPRFKAWCDEYFFLPHRGETRGLGGIFFDWLGDRTPGHGLEADFAFVQDVGRAFRDVYPAIIRDRMHEPWTAAEREHQLIRRGRYVEFNLLHDRGTLFGLRTGGNVDAILMSMPPEAKWP</sequence>
<dbReference type="AlphaFoldDB" id="A0A327M937"/>
<keyword evidence="7" id="KW-0627">Porphyrin biosynthesis</keyword>
<dbReference type="PANTHER" id="PTHR10755:SF0">
    <property type="entry name" value="OXYGEN-DEPENDENT COPROPORPHYRINOGEN-III OXIDASE, MITOCHONDRIAL"/>
    <property type="match status" value="1"/>
</dbReference>
<proteinExistence type="inferred from homology"/>
<evidence type="ECO:0000256" key="2">
    <source>
        <dbReference type="ARBA" id="ARBA00010644"/>
    </source>
</evidence>
<reference evidence="10" key="1">
    <citation type="submission" date="2018-06" db="EMBL/GenBank/DDBJ databases">
        <authorList>
            <person name="Khan S.A."/>
        </authorList>
    </citation>
    <scope>NUCLEOTIDE SEQUENCE [LARGE SCALE GENOMIC DNA]</scope>
    <source>
        <strain evidence="10">DB-1506</strain>
    </source>
</reference>
<dbReference type="Pfam" id="PF01218">
    <property type="entry name" value="Coprogen_oxidas"/>
    <property type="match status" value="1"/>
</dbReference>
<evidence type="ECO:0000313" key="10">
    <source>
        <dbReference type="Proteomes" id="UP000249065"/>
    </source>
</evidence>
<evidence type="ECO:0000256" key="7">
    <source>
        <dbReference type="ARBA" id="ARBA00023244"/>
    </source>
</evidence>
<evidence type="ECO:0000256" key="6">
    <source>
        <dbReference type="ARBA" id="ARBA00023133"/>
    </source>
</evidence>
<evidence type="ECO:0000256" key="8">
    <source>
        <dbReference type="SAM" id="MobiDB-lite"/>
    </source>
</evidence>
<keyword evidence="5 9" id="KW-0560">Oxidoreductase</keyword>
<comment type="caution">
    <text evidence="9">The sequence shown here is derived from an EMBL/GenBank/DDBJ whole genome shotgun (WGS) entry which is preliminary data.</text>
</comment>
<dbReference type="InterPro" id="IPR001260">
    <property type="entry name" value="Coprogen_oxidase_aer"/>
</dbReference>
<dbReference type="PRINTS" id="PR00073">
    <property type="entry name" value="COPRGNOXDASE"/>
</dbReference>
<dbReference type="SUPFAM" id="SSF102886">
    <property type="entry name" value="Coproporphyrinogen III oxidase"/>
    <property type="match status" value="1"/>
</dbReference>
<evidence type="ECO:0000256" key="5">
    <source>
        <dbReference type="ARBA" id="ARBA00023002"/>
    </source>
</evidence>
<accession>A0A327M937</accession>